<feature type="binding site" evidence="8">
    <location>
        <position position="130"/>
    </location>
    <ligand>
        <name>substrate</name>
    </ligand>
</feature>
<evidence type="ECO:0000256" key="7">
    <source>
        <dbReference type="ARBA" id="ARBA00022840"/>
    </source>
</evidence>
<dbReference type="InterPro" id="IPR002478">
    <property type="entry name" value="PUA"/>
</dbReference>
<dbReference type="HAMAP" id="MF_00456">
    <property type="entry name" value="ProB"/>
    <property type="match status" value="1"/>
</dbReference>
<dbReference type="Pfam" id="PF01472">
    <property type="entry name" value="PUA"/>
    <property type="match status" value="1"/>
</dbReference>
<dbReference type="PROSITE" id="PS50890">
    <property type="entry name" value="PUA"/>
    <property type="match status" value="1"/>
</dbReference>
<keyword evidence="6 8" id="KW-0418">Kinase</keyword>
<proteinExistence type="inferred from homology"/>
<keyword evidence="1 8" id="KW-0963">Cytoplasm</keyword>
<keyword evidence="2 8" id="KW-0028">Amino-acid biosynthesis</keyword>
<dbReference type="PROSITE" id="PS00902">
    <property type="entry name" value="GLUTAMATE_5_KINASE"/>
    <property type="match status" value="1"/>
</dbReference>
<feature type="binding site" evidence="8">
    <location>
        <position position="3"/>
    </location>
    <ligand>
        <name>ATP</name>
        <dbReference type="ChEBI" id="CHEBI:30616"/>
    </ligand>
</feature>
<dbReference type="EMBL" id="JBCGCU010000001">
    <property type="protein sequence ID" value="MEM0514048.1"/>
    <property type="molecule type" value="Genomic_DNA"/>
</dbReference>
<comment type="similarity">
    <text evidence="8">Belongs to the glutamate 5-kinase family.</text>
</comment>
<comment type="pathway">
    <text evidence="8">Amino-acid biosynthesis; L-proline biosynthesis; L-glutamate 5-semialdehyde from L-glutamate: step 1/2.</text>
</comment>
<keyword evidence="5 8" id="KW-0547">Nucleotide-binding</keyword>
<feature type="binding site" evidence="8">
    <location>
        <position position="142"/>
    </location>
    <ligand>
        <name>substrate</name>
    </ligand>
</feature>
<dbReference type="InterPro" id="IPR001048">
    <property type="entry name" value="Asp/Glu/Uridylate_kinase"/>
</dbReference>
<dbReference type="EC" id="2.7.2.11" evidence="8"/>
<dbReference type="InterPro" id="IPR001057">
    <property type="entry name" value="Glu/AcGlu_kinase"/>
</dbReference>
<comment type="subcellular location">
    <subcellularLocation>
        <location evidence="8">Cytoplasm</location>
    </subcellularLocation>
</comment>
<feature type="binding site" evidence="8">
    <location>
        <begin position="204"/>
        <end position="210"/>
    </location>
    <ligand>
        <name>ATP</name>
        <dbReference type="ChEBI" id="CHEBI:30616"/>
    </ligand>
</feature>
<evidence type="ECO:0000256" key="5">
    <source>
        <dbReference type="ARBA" id="ARBA00022741"/>
    </source>
</evidence>
<dbReference type="InterPro" id="IPR036393">
    <property type="entry name" value="AceGlu_kinase-like_sf"/>
</dbReference>
<dbReference type="SMART" id="SM00359">
    <property type="entry name" value="PUA"/>
    <property type="match status" value="1"/>
</dbReference>
<evidence type="ECO:0000256" key="2">
    <source>
        <dbReference type="ARBA" id="ARBA00022605"/>
    </source>
</evidence>
<dbReference type="InterPro" id="IPR005715">
    <property type="entry name" value="Glu_5kinase/COase_Synthase"/>
</dbReference>
<reference evidence="10 11" key="1">
    <citation type="submission" date="2024-03" db="EMBL/GenBank/DDBJ databases">
        <title>Pseudoalteromonas qingdaonensis sp. nov., isolated from the intestines of marine benthic organisms.</title>
        <authorList>
            <person name="Lin X."/>
            <person name="Fang S."/>
            <person name="Hu X."/>
        </authorList>
    </citation>
    <scope>NUCLEOTIDE SEQUENCE [LARGE SCALE GENOMIC DNA]</scope>
    <source>
        <strain evidence="10 11">YIC-827</strain>
    </source>
</reference>
<evidence type="ECO:0000313" key="10">
    <source>
        <dbReference type="EMBL" id="MEM0514048.1"/>
    </source>
</evidence>
<comment type="catalytic activity">
    <reaction evidence="8">
        <text>L-glutamate + ATP = L-glutamyl 5-phosphate + ADP</text>
        <dbReference type="Rhea" id="RHEA:14877"/>
        <dbReference type="ChEBI" id="CHEBI:29985"/>
        <dbReference type="ChEBI" id="CHEBI:30616"/>
        <dbReference type="ChEBI" id="CHEBI:58274"/>
        <dbReference type="ChEBI" id="CHEBI:456216"/>
        <dbReference type="EC" id="2.7.2.11"/>
    </reaction>
</comment>
<dbReference type="InterPro" id="IPR036974">
    <property type="entry name" value="PUA_sf"/>
</dbReference>
<dbReference type="CDD" id="cd04242">
    <property type="entry name" value="AAK_G5K_ProB"/>
    <property type="match status" value="1"/>
</dbReference>
<name>A0ABU9MSW3_9GAMM</name>
<feature type="binding site" evidence="8">
    <location>
        <position position="43"/>
    </location>
    <ligand>
        <name>substrate</name>
    </ligand>
</feature>
<dbReference type="Gene3D" id="2.30.130.10">
    <property type="entry name" value="PUA domain"/>
    <property type="match status" value="1"/>
</dbReference>
<evidence type="ECO:0000256" key="1">
    <source>
        <dbReference type="ARBA" id="ARBA00022490"/>
    </source>
</evidence>
<dbReference type="Proteomes" id="UP001447008">
    <property type="component" value="Unassembled WGS sequence"/>
</dbReference>
<keyword evidence="7 8" id="KW-0067">ATP-binding</keyword>
<dbReference type="SUPFAM" id="SSF53633">
    <property type="entry name" value="Carbamate kinase-like"/>
    <property type="match status" value="1"/>
</dbReference>
<dbReference type="PRINTS" id="PR00474">
    <property type="entry name" value="GLU5KINASE"/>
</dbReference>
<comment type="caution">
    <text evidence="10">The sequence shown here is derived from an EMBL/GenBank/DDBJ whole genome shotgun (WGS) entry which is preliminary data.</text>
</comment>
<gene>
    <name evidence="8 10" type="primary">proB</name>
    <name evidence="10" type="ORF">WCN91_01105</name>
</gene>
<comment type="function">
    <text evidence="8">Catalyzes the transfer of a phosphate group to glutamate to form L-glutamate 5-phosphate.</text>
</comment>
<evidence type="ECO:0000259" key="9">
    <source>
        <dbReference type="SMART" id="SM00359"/>
    </source>
</evidence>
<dbReference type="PANTHER" id="PTHR43654">
    <property type="entry name" value="GLUTAMATE 5-KINASE"/>
    <property type="match status" value="1"/>
</dbReference>
<accession>A0ABU9MSW3</accession>
<dbReference type="InterPro" id="IPR011529">
    <property type="entry name" value="Glu_5kinase"/>
</dbReference>
<organism evidence="10 11">
    <name type="scientific">Pseudoalteromonas qingdaonensis</name>
    <dbReference type="NCBI Taxonomy" id="3131913"/>
    <lineage>
        <taxon>Bacteria</taxon>
        <taxon>Pseudomonadati</taxon>
        <taxon>Pseudomonadota</taxon>
        <taxon>Gammaproteobacteria</taxon>
        <taxon>Alteromonadales</taxon>
        <taxon>Pseudoalteromonadaceae</taxon>
        <taxon>Pseudoalteromonas</taxon>
    </lineage>
</organism>
<evidence type="ECO:0000256" key="4">
    <source>
        <dbReference type="ARBA" id="ARBA00022679"/>
    </source>
</evidence>
<dbReference type="NCBIfam" id="TIGR01027">
    <property type="entry name" value="proB"/>
    <property type="match status" value="1"/>
</dbReference>
<dbReference type="InterPro" id="IPR015947">
    <property type="entry name" value="PUA-like_sf"/>
</dbReference>
<dbReference type="Gene3D" id="3.40.1160.10">
    <property type="entry name" value="Acetylglutamate kinase-like"/>
    <property type="match status" value="1"/>
</dbReference>
<dbReference type="InterPro" id="IPR041739">
    <property type="entry name" value="G5K_ProB"/>
</dbReference>
<feature type="binding site" evidence="8">
    <location>
        <begin position="162"/>
        <end position="163"/>
    </location>
    <ligand>
        <name>ATP</name>
        <dbReference type="ChEBI" id="CHEBI:30616"/>
    </ligand>
</feature>
<dbReference type="CDD" id="cd21157">
    <property type="entry name" value="PUA_G5K"/>
    <property type="match status" value="1"/>
</dbReference>
<dbReference type="Pfam" id="PF00696">
    <property type="entry name" value="AA_kinase"/>
    <property type="match status" value="1"/>
</dbReference>
<dbReference type="GO" id="GO:0004349">
    <property type="term" value="F:glutamate 5-kinase activity"/>
    <property type="evidence" value="ECO:0007669"/>
    <property type="project" value="UniProtKB-EC"/>
</dbReference>
<feature type="domain" description="PUA" evidence="9">
    <location>
        <begin position="269"/>
        <end position="352"/>
    </location>
</feature>
<dbReference type="PIRSF" id="PIRSF000729">
    <property type="entry name" value="GK"/>
    <property type="match status" value="1"/>
</dbReference>
<dbReference type="RefSeq" id="WP_342675587.1">
    <property type="nucleotide sequence ID" value="NZ_JBCGCU010000001.1"/>
</dbReference>
<evidence type="ECO:0000256" key="8">
    <source>
        <dbReference type="HAMAP-Rule" id="MF_00456"/>
    </source>
</evidence>
<protein>
    <recommendedName>
        <fullName evidence="8">Glutamate 5-kinase</fullName>
        <ecNumber evidence="8">2.7.2.11</ecNumber>
    </recommendedName>
    <alternativeName>
        <fullName evidence="8">Gamma-glutamyl kinase</fullName>
        <shortName evidence="8">GK</shortName>
    </alternativeName>
</protein>
<keyword evidence="4 8" id="KW-0808">Transferase</keyword>
<evidence type="ECO:0000256" key="3">
    <source>
        <dbReference type="ARBA" id="ARBA00022650"/>
    </source>
</evidence>
<evidence type="ECO:0000256" key="6">
    <source>
        <dbReference type="ARBA" id="ARBA00022777"/>
    </source>
</evidence>
<dbReference type="InterPro" id="IPR019797">
    <property type="entry name" value="Glutamate_5-kinase_CS"/>
</dbReference>
<sequence length="362" mass="38549">MIKLGTSVLTNNGQGLDRAHMVELVRQCVQLQKAGNRIVLVSSGAVAAGRELLGRSAGNETLAQKQMLAAIGQSQLVHTWQTLFALYNVPVGQLLLTRADLDDRERYLNARDTLMALLKEGAVPIINENDAVATAQIKVGDNDNLSARVAVLADADKLLLLTDQPGLFSADPRTNPDAELIPEIRHIDDSIKALAGGSGTAVGTGGMATKIEAASIARHAGVDVIISAGHGEDVISNCLTQQLGTRFVSLTAPKDTRKRWLLAGPISKAAIYVDDGAAKALRQQGASLLIVGIARFAGEFSRGDLVQVFDSQGCSVGKGVARYHSEELQQLLVNPELSKAQVLGYDNGAMLIHRDDFVSFRD</sequence>
<keyword evidence="11" id="KW-1185">Reference proteome</keyword>
<dbReference type="PANTHER" id="PTHR43654:SF1">
    <property type="entry name" value="ISOPENTENYL PHOSPHATE KINASE"/>
    <property type="match status" value="1"/>
</dbReference>
<dbReference type="SUPFAM" id="SSF88697">
    <property type="entry name" value="PUA domain-like"/>
    <property type="match status" value="1"/>
</dbReference>
<evidence type="ECO:0000313" key="11">
    <source>
        <dbReference type="Proteomes" id="UP001447008"/>
    </source>
</evidence>
<keyword evidence="3 8" id="KW-0641">Proline biosynthesis</keyword>